<name>A0AB34VFB1_9GAMM</name>
<evidence type="ECO:0000259" key="1">
    <source>
        <dbReference type="Pfam" id="PF14491"/>
    </source>
</evidence>
<dbReference type="Proteomes" id="UP000072520">
    <property type="component" value="Unassembled WGS sequence"/>
</dbReference>
<organism evidence="2 3">
    <name type="scientific">Pantoea stewartii</name>
    <dbReference type="NCBI Taxonomy" id="66269"/>
    <lineage>
        <taxon>Bacteria</taxon>
        <taxon>Pseudomonadati</taxon>
        <taxon>Pseudomonadota</taxon>
        <taxon>Gammaproteobacteria</taxon>
        <taxon>Enterobacterales</taxon>
        <taxon>Erwiniaceae</taxon>
        <taxon>Pantoea</taxon>
    </lineage>
</organism>
<evidence type="ECO:0000313" key="3">
    <source>
        <dbReference type="Proteomes" id="UP000072520"/>
    </source>
</evidence>
<dbReference type="AlphaFoldDB" id="A0AB34VFB1"/>
<accession>A0AB34VFB1</accession>
<sequence length="304" mass="35333">MFYVESQNDVGFWKQILDNIHPRKFQIKPASKIKENGKKTLEAEYSKLHSRYLVGVDSDMDYLCPSRSVYSTELNNNPYILHTFSYSKESLQCSMEAIEDTIERLVFDDKIEDEICDALNRTSNIIYEALLIHLYRHNKNPNSHADGLLWGELKLAGNASIISNDLKVDSASLTALQAKMRTFINKYRISVAEQNDFDTYVEQITTKGLDRNTAYQFIKGHVLHDTYVYPALKSFRNKHFTHEKRKIAHECRSDNKRGEREVRFGALDNFYQKNNVLETMLNNNTNYTRCLAYSMIQSKLSLIP</sequence>
<comment type="caution">
    <text evidence="2">The sequence shown here is derived from an EMBL/GenBank/DDBJ whole genome shotgun (WGS) entry which is preliminary data.</text>
</comment>
<evidence type="ECO:0000313" key="2">
    <source>
        <dbReference type="EMBL" id="KTS97627.1"/>
    </source>
</evidence>
<dbReference type="InterPro" id="IPR029492">
    <property type="entry name" value="DUF4435"/>
</dbReference>
<reference evidence="2 3" key="1">
    <citation type="journal article" date="2016" name="Front. Microbiol.">
        <title>Genomic Resource of Rice Seed Associated Bacteria.</title>
        <authorList>
            <person name="Midha S."/>
            <person name="Bansal K."/>
            <person name="Sharma S."/>
            <person name="Kumar N."/>
            <person name="Patil P.P."/>
            <person name="Chaudhry V."/>
            <person name="Patil P.B."/>
        </authorList>
    </citation>
    <scope>NUCLEOTIDE SEQUENCE [LARGE SCALE GENOMIC DNA]</scope>
    <source>
        <strain evidence="2 3">RSA13</strain>
    </source>
</reference>
<protein>
    <recommendedName>
        <fullName evidence="1">DUF4435 domain-containing protein</fullName>
    </recommendedName>
</protein>
<dbReference type="EMBL" id="LDSI01000014">
    <property type="protein sequence ID" value="KTS97627.1"/>
    <property type="molecule type" value="Genomic_DNA"/>
</dbReference>
<gene>
    <name evidence="2" type="ORF">RSA13_11035</name>
</gene>
<proteinExistence type="predicted"/>
<dbReference type="Pfam" id="PF14491">
    <property type="entry name" value="DUF4435"/>
    <property type="match status" value="1"/>
</dbReference>
<feature type="domain" description="DUF4435" evidence="1">
    <location>
        <begin position="1"/>
        <end position="239"/>
    </location>
</feature>